<proteinExistence type="predicted"/>
<evidence type="ECO:0000256" key="1">
    <source>
        <dbReference type="SAM" id="MobiDB-lite"/>
    </source>
</evidence>
<feature type="compositionally biased region" description="Basic residues" evidence="1">
    <location>
        <begin position="129"/>
        <end position="142"/>
    </location>
</feature>
<gene>
    <name evidence="2" type="ORF">D910_04561</name>
</gene>
<dbReference type="AlphaFoldDB" id="U4U963"/>
<reference evidence="2 3" key="1">
    <citation type="journal article" date="2013" name="Genome Biol.">
        <title>Draft genome of the mountain pine beetle, Dendroctonus ponderosae Hopkins, a major forest pest.</title>
        <authorList>
            <person name="Keeling C.I."/>
            <person name="Yuen M.M."/>
            <person name="Liao N.Y."/>
            <person name="Docking T.R."/>
            <person name="Chan S.K."/>
            <person name="Taylor G.A."/>
            <person name="Palmquist D.L."/>
            <person name="Jackman S.D."/>
            <person name="Nguyen A."/>
            <person name="Li M."/>
            <person name="Henderson H."/>
            <person name="Janes J.K."/>
            <person name="Zhao Y."/>
            <person name="Pandoh P."/>
            <person name="Moore R."/>
            <person name="Sperling F.A."/>
            <person name="Huber D.P."/>
            <person name="Birol I."/>
            <person name="Jones S.J."/>
            <person name="Bohlmann J."/>
        </authorList>
    </citation>
    <scope>NUCLEOTIDE SEQUENCE</scope>
</reference>
<feature type="region of interest" description="Disordered" evidence="1">
    <location>
        <begin position="123"/>
        <end position="150"/>
    </location>
</feature>
<sequence>MFLAILSALSNQSFNASVELPAVVEDLRRWTSDEALGDVTVGTNCNSHITATFSDGDQTDGGIASDEEPLDHKLPSPEEQLQIVALRFPAQLVAVDISGRSFDRMSMQRRSLMSGEVVNQTVDGDTVRRRGRTRRPRNRRRNTLAGTDQKEIQSAITAGHATGEALMMESRDQEKPQWSFCILNASRFETAKSLFDS</sequence>
<evidence type="ECO:0000313" key="2">
    <source>
        <dbReference type="EMBL" id="ERL87161.1"/>
    </source>
</evidence>
<dbReference type="STRING" id="77166.U4U963"/>
<protein>
    <submittedName>
        <fullName evidence="2">Uncharacterized protein</fullName>
    </submittedName>
</protein>
<organism evidence="2 3">
    <name type="scientific">Dendroctonus ponderosae</name>
    <name type="common">Mountain pine beetle</name>
    <dbReference type="NCBI Taxonomy" id="77166"/>
    <lineage>
        <taxon>Eukaryota</taxon>
        <taxon>Metazoa</taxon>
        <taxon>Ecdysozoa</taxon>
        <taxon>Arthropoda</taxon>
        <taxon>Hexapoda</taxon>
        <taxon>Insecta</taxon>
        <taxon>Pterygota</taxon>
        <taxon>Neoptera</taxon>
        <taxon>Endopterygota</taxon>
        <taxon>Coleoptera</taxon>
        <taxon>Polyphaga</taxon>
        <taxon>Cucujiformia</taxon>
        <taxon>Curculionidae</taxon>
        <taxon>Scolytinae</taxon>
        <taxon>Dendroctonus</taxon>
    </lineage>
</organism>
<dbReference type="Proteomes" id="UP000030742">
    <property type="component" value="Unassembled WGS sequence"/>
</dbReference>
<dbReference type="OrthoDB" id="8965057at2759"/>
<accession>U4U963</accession>
<dbReference type="EMBL" id="KB631924">
    <property type="protein sequence ID" value="ERL87161.1"/>
    <property type="molecule type" value="Genomic_DNA"/>
</dbReference>
<evidence type="ECO:0000313" key="3">
    <source>
        <dbReference type="Proteomes" id="UP000030742"/>
    </source>
</evidence>
<name>U4U963_DENPD</name>